<dbReference type="PROSITE" id="PS50297">
    <property type="entry name" value="ANK_REP_REGION"/>
    <property type="match status" value="1"/>
</dbReference>
<feature type="region of interest" description="Disordered" evidence="12">
    <location>
        <begin position="1219"/>
        <end position="1246"/>
    </location>
</feature>
<keyword evidence="10" id="KW-0040">ANK repeat</keyword>
<dbReference type="SMART" id="SM00647">
    <property type="entry name" value="IBR"/>
    <property type="match status" value="2"/>
</dbReference>
<keyword evidence="8" id="KW-0833">Ubl conjugation pathway</keyword>
<dbReference type="Gene3D" id="3.30.40.10">
    <property type="entry name" value="Zinc/RING finger domain, C3HC4 (zinc finger)"/>
    <property type="match status" value="1"/>
</dbReference>
<accession>A0AAD5KS68</accession>
<dbReference type="GO" id="GO:0016567">
    <property type="term" value="P:protein ubiquitination"/>
    <property type="evidence" value="ECO:0007669"/>
    <property type="project" value="InterPro"/>
</dbReference>
<evidence type="ECO:0000313" key="15">
    <source>
        <dbReference type="EMBL" id="KAI9558489.1"/>
    </source>
</evidence>
<evidence type="ECO:0000256" key="11">
    <source>
        <dbReference type="PROSITE-ProRule" id="PRU00175"/>
    </source>
</evidence>
<evidence type="ECO:0000256" key="5">
    <source>
        <dbReference type="ARBA" id="ARBA00022723"/>
    </source>
</evidence>
<evidence type="ECO:0000256" key="1">
    <source>
        <dbReference type="ARBA" id="ARBA00001798"/>
    </source>
</evidence>
<evidence type="ECO:0000313" key="16">
    <source>
        <dbReference type="Proteomes" id="UP000820818"/>
    </source>
</evidence>
<dbReference type="PROSITE" id="PS51873">
    <property type="entry name" value="TRIAD"/>
    <property type="match status" value="1"/>
</dbReference>
<comment type="caution">
    <text evidence="15">The sequence shown here is derived from an EMBL/GenBank/DDBJ whole genome shotgun (WGS) entry which is preliminary data.</text>
</comment>
<dbReference type="FunFam" id="1.20.120.1750:FF:000003">
    <property type="entry name" value="RBR-type E3 ubiquitin transferase"/>
    <property type="match status" value="1"/>
</dbReference>
<dbReference type="Pfam" id="PF01485">
    <property type="entry name" value="IBR"/>
    <property type="match status" value="1"/>
</dbReference>
<name>A0AAD5KS68_9CRUS</name>
<dbReference type="InterPro" id="IPR018957">
    <property type="entry name" value="Znf_C3HC4_RING-type"/>
</dbReference>
<dbReference type="FunFam" id="1.25.40.20:FF:000544">
    <property type="entry name" value="RBR-type E3 ubiquitin transferase"/>
    <property type="match status" value="1"/>
</dbReference>
<dbReference type="InterPro" id="IPR001841">
    <property type="entry name" value="Znf_RING"/>
</dbReference>
<dbReference type="GO" id="GO:0008270">
    <property type="term" value="F:zinc ion binding"/>
    <property type="evidence" value="ECO:0007669"/>
    <property type="project" value="UniProtKB-KW"/>
</dbReference>
<evidence type="ECO:0000256" key="9">
    <source>
        <dbReference type="ARBA" id="ARBA00022833"/>
    </source>
</evidence>
<dbReference type="InterPro" id="IPR047564">
    <property type="entry name" value="Rcat_RBR_ANKIB1"/>
</dbReference>
<dbReference type="PANTHER" id="PTHR11685">
    <property type="entry name" value="RBR FAMILY RING FINGER AND IBR DOMAIN-CONTAINING"/>
    <property type="match status" value="1"/>
</dbReference>
<keyword evidence="4" id="KW-0808">Transferase</keyword>
<dbReference type="InterPro" id="IPR013083">
    <property type="entry name" value="Znf_RING/FYVE/PHD"/>
</dbReference>
<comment type="catalytic activity">
    <reaction evidence="1">
        <text>[E2 ubiquitin-conjugating enzyme]-S-ubiquitinyl-L-cysteine + [acceptor protein]-L-lysine = [E2 ubiquitin-conjugating enzyme]-L-cysteine + [acceptor protein]-N(6)-ubiquitinyl-L-lysine.</text>
        <dbReference type="EC" id="2.3.2.31"/>
    </reaction>
</comment>
<dbReference type="PROSITE" id="PS50088">
    <property type="entry name" value="ANK_REPEAT"/>
    <property type="match status" value="1"/>
</dbReference>
<evidence type="ECO:0000256" key="3">
    <source>
        <dbReference type="ARBA" id="ARBA00012251"/>
    </source>
</evidence>
<reference evidence="15 16" key="1">
    <citation type="submission" date="2022-05" db="EMBL/GenBank/DDBJ databases">
        <title>A multi-omics perspective on studying reproductive biology in Daphnia sinensis.</title>
        <authorList>
            <person name="Jia J."/>
        </authorList>
    </citation>
    <scope>NUCLEOTIDE SEQUENCE [LARGE SCALE GENOMIC DNA]</scope>
    <source>
        <strain evidence="15 16">WSL</strain>
    </source>
</reference>
<dbReference type="InterPro" id="IPR002110">
    <property type="entry name" value="Ankyrin_rpt"/>
</dbReference>
<dbReference type="CDD" id="cd20346">
    <property type="entry name" value="BRcat_RBR_ANKIB1"/>
    <property type="match status" value="1"/>
</dbReference>
<dbReference type="InterPro" id="IPR044066">
    <property type="entry name" value="TRIAD_supradom"/>
</dbReference>
<dbReference type="Gene3D" id="1.20.120.1750">
    <property type="match status" value="1"/>
</dbReference>
<feature type="domain" description="RING-type" evidence="13">
    <location>
        <begin position="343"/>
        <end position="389"/>
    </location>
</feature>
<dbReference type="Pfam" id="PF00023">
    <property type="entry name" value="Ank"/>
    <property type="match status" value="1"/>
</dbReference>
<protein>
    <recommendedName>
        <fullName evidence="3">RBR-type E3 ubiquitin transferase</fullName>
        <ecNumber evidence="3">2.3.2.31</ecNumber>
    </recommendedName>
</protein>
<comment type="similarity">
    <text evidence="2">Belongs to the RBR family. Ariadne subfamily.</text>
</comment>
<dbReference type="SUPFAM" id="SSF57850">
    <property type="entry name" value="RING/U-box"/>
    <property type="match status" value="3"/>
</dbReference>
<dbReference type="CDD" id="cd20361">
    <property type="entry name" value="Rcat_RBR_ANKIB1"/>
    <property type="match status" value="1"/>
</dbReference>
<feature type="domain" description="RING-type" evidence="14">
    <location>
        <begin position="339"/>
        <end position="582"/>
    </location>
</feature>
<dbReference type="PROSITE" id="PS50089">
    <property type="entry name" value="ZF_RING_2"/>
    <property type="match status" value="1"/>
</dbReference>
<evidence type="ECO:0000256" key="12">
    <source>
        <dbReference type="SAM" id="MobiDB-lite"/>
    </source>
</evidence>
<keyword evidence="6" id="KW-0677">Repeat</keyword>
<dbReference type="Pfam" id="PF22191">
    <property type="entry name" value="IBR_1"/>
    <property type="match status" value="1"/>
</dbReference>
<evidence type="ECO:0000256" key="2">
    <source>
        <dbReference type="ARBA" id="ARBA00005884"/>
    </source>
</evidence>
<dbReference type="Gene3D" id="1.25.40.20">
    <property type="entry name" value="Ankyrin repeat-containing domain"/>
    <property type="match status" value="1"/>
</dbReference>
<keyword evidence="16" id="KW-1185">Reference proteome</keyword>
<gene>
    <name evidence="15" type="ORF">GHT06_015276</name>
</gene>
<dbReference type="EMBL" id="WJBH02000005">
    <property type="protein sequence ID" value="KAI9558489.1"/>
    <property type="molecule type" value="Genomic_DNA"/>
</dbReference>
<evidence type="ECO:0000256" key="8">
    <source>
        <dbReference type="ARBA" id="ARBA00022786"/>
    </source>
</evidence>
<dbReference type="InterPro" id="IPR031127">
    <property type="entry name" value="E3_UB_ligase_RBR"/>
</dbReference>
<evidence type="ECO:0000256" key="7">
    <source>
        <dbReference type="ARBA" id="ARBA00022771"/>
    </source>
</evidence>
<dbReference type="Proteomes" id="UP000820818">
    <property type="component" value="Linkage Group LG5"/>
</dbReference>
<dbReference type="GO" id="GO:0061630">
    <property type="term" value="F:ubiquitin protein ligase activity"/>
    <property type="evidence" value="ECO:0007669"/>
    <property type="project" value="UniProtKB-EC"/>
</dbReference>
<dbReference type="EC" id="2.3.2.31" evidence="3"/>
<evidence type="ECO:0000256" key="4">
    <source>
        <dbReference type="ARBA" id="ARBA00022679"/>
    </source>
</evidence>
<dbReference type="SUPFAM" id="SSF48403">
    <property type="entry name" value="Ankyrin repeat"/>
    <property type="match status" value="1"/>
</dbReference>
<keyword evidence="5" id="KW-0479">Metal-binding</keyword>
<dbReference type="Pfam" id="PF00097">
    <property type="entry name" value="zf-C3HC4"/>
    <property type="match status" value="1"/>
</dbReference>
<dbReference type="SMART" id="SM00248">
    <property type="entry name" value="ANK"/>
    <property type="match status" value="4"/>
</dbReference>
<organism evidence="15 16">
    <name type="scientific">Daphnia sinensis</name>
    <dbReference type="NCBI Taxonomy" id="1820382"/>
    <lineage>
        <taxon>Eukaryota</taxon>
        <taxon>Metazoa</taxon>
        <taxon>Ecdysozoa</taxon>
        <taxon>Arthropoda</taxon>
        <taxon>Crustacea</taxon>
        <taxon>Branchiopoda</taxon>
        <taxon>Diplostraca</taxon>
        <taxon>Cladocera</taxon>
        <taxon>Anomopoda</taxon>
        <taxon>Daphniidae</taxon>
        <taxon>Daphnia</taxon>
        <taxon>Daphnia similis group</taxon>
    </lineage>
</organism>
<keyword evidence="9" id="KW-0862">Zinc</keyword>
<evidence type="ECO:0000256" key="10">
    <source>
        <dbReference type="PROSITE-ProRule" id="PRU00023"/>
    </source>
</evidence>
<dbReference type="InterPro" id="IPR002867">
    <property type="entry name" value="IBR_dom"/>
</dbReference>
<evidence type="ECO:0000256" key="6">
    <source>
        <dbReference type="ARBA" id="ARBA00022737"/>
    </source>
</evidence>
<sequence length="1411" mass="157292">MGSASSKFRKHIQHGDEYAAMQVYHNSPELRKSLDPNLSYGEHHQHNTAMHYASKHGMKHLLRIFLTDLHGNPNKQNARNETALHLACKLSLNAPPSAQERRLACVQLILQWKGGFNSVLGGIEQADLKAQETNGNTVLHLAAGSGLDRVVELLVSHGAPLFLENYERSTPCDVAMKANFHDIALFLESRMVFADAPTEMGTDLIEEPNYARGAASVVAGPSLLDAEEVYTGLRAQDLQEAKDQLVVETADMLHIPLFTAEALLRDNEWSRELLLEKWMTDPVLCCESMGLQTPLSALRFRNSLPCDSTNILEASLEYLEAPPTSPCRSRISDQVEDFRDECCGICLEMLEHTSSRVYIPCDHSFCQRCWSSYLTLKIIEGDAHHVTCPALGCSILVPVELIESLVSKETARKYLHFDLNSFVATNPAIKWCPGTGCGFAVRLPESEQGQPNTINIFSPRAPPRTSHSVDCGNGHFFCWECLGDAHAPSGCEQWLQWLQKVAEVRPEELKSTCTESEDAANCYWLVTNCKSCPNCKSPIQKNEGCNHMKCSKCKFDFCWVCLDSWKKHSSATGGYFRCNRYEAMHKADEKQGSMISEAGQRNKQLQELNRFIHFYTRFKNHENSRLLEEPLLHSARRKMELLASSLPAARSPVLGHFDSKCVAGNRPSLNGLASAPACTRFIEEGIRELLKARRILCGSYVYGYYLEDNGYNKTIFEFMQNELESLTEKLSEMVARPYLRTPRSTIVNMTLRVRRKRHEFIRAVSKGLIPPETPPALRRVRRRRFPGLMGMDPMEDDQITEAIAISLRQLDPNNPWVKDSQGRHTNLSAIYDWPDANSDEEDSDVNQALTVSLLGVCDRQGCGRPRARNPRNGKIHPFCSLRCSRSESLDQPSIATADFAMDLVIALEMSRLQLIEDEVRKQNHDQTTSSNTAFELPSMESCSEDAQLRLAIFLSLEESGKLVTDANAAAACQTTESSVGSFRKTLAHNPELSSQSYHLDQLDSAPIDKHGESEGRFEISELHQNAGFFSSSLCEDQQLDTVSDGAVSSLPFPKRSHSACDIRTGIHVRCPSLELESHDCIHELVEGISQGPPTRTLLRLQSLGTDYGSDEFGTCTSSEDNAQAREDEIPMPTKMHKPKLVRQSNVSGKKEMSHTFRSAHASCNQFPLLELDSFSSENMLSSVADENHRNGDLHHQVRKHSPTLYCTTTYISGVAISRTPEPGAHPNQSVLGGSIKSGRGNRSSSLTTAVLPGMLQNHPLERGLSKSAGRLSINNYVAKDGSCRPKKRRHDIRRLTMPALLCSDNCEASFSPFPSPSPRIVSRSACEPQRDKEVFQFPKSPTESQLSTVLLVRDCNQRDAFHEALFLPREQKRKRSKKSLANSAAISVPADLSKHGVCEVNADRPGHKNSG</sequence>
<dbReference type="FunFam" id="3.30.40.10:FF:000019">
    <property type="entry name" value="RBR-type E3 ubiquitin transferase"/>
    <property type="match status" value="1"/>
</dbReference>
<evidence type="ECO:0000259" key="13">
    <source>
        <dbReference type="PROSITE" id="PS50089"/>
    </source>
</evidence>
<evidence type="ECO:0000259" key="14">
    <source>
        <dbReference type="PROSITE" id="PS51873"/>
    </source>
</evidence>
<feature type="repeat" description="ANK" evidence="10">
    <location>
        <begin position="134"/>
        <end position="166"/>
    </location>
</feature>
<proteinExistence type="inferred from homology"/>
<dbReference type="InterPro" id="IPR036770">
    <property type="entry name" value="Ankyrin_rpt-contain_sf"/>
</dbReference>
<keyword evidence="7 11" id="KW-0863">Zinc-finger</keyword>